<dbReference type="WBParaSite" id="nRc.2.0.1.t26063-RA">
    <property type="protein sequence ID" value="nRc.2.0.1.t26063-RA"/>
    <property type="gene ID" value="nRc.2.0.1.g26063"/>
</dbReference>
<keyword evidence="1" id="KW-1185">Reference proteome</keyword>
<accession>A0A915JIX0</accession>
<organism evidence="1 2">
    <name type="scientific">Romanomermis culicivorax</name>
    <name type="common">Nematode worm</name>
    <dbReference type="NCBI Taxonomy" id="13658"/>
    <lineage>
        <taxon>Eukaryota</taxon>
        <taxon>Metazoa</taxon>
        <taxon>Ecdysozoa</taxon>
        <taxon>Nematoda</taxon>
        <taxon>Enoplea</taxon>
        <taxon>Dorylaimia</taxon>
        <taxon>Mermithida</taxon>
        <taxon>Mermithoidea</taxon>
        <taxon>Mermithidae</taxon>
        <taxon>Romanomermis</taxon>
    </lineage>
</organism>
<protein>
    <submittedName>
        <fullName evidence="2">Uncharacterized protein</fullName>
    </submittedName>
</protein>
<evidence type="ECO:0000313" key="2">
    <source>
        <dbReference type="WBParaSite" id="nRc.2.0.1.t26063-RA"/>
    </source>
</evidence>
<reference evidence="2" key="1">
    <citation type="submission" date="2022-11" db="UniProtKB">
        <authorList>
            <consortium name="WormBaseParasite"/>
        </authorList>
    </citation>
    <scope>IDENTIFICATION</scope>
</reference>
<sequence>MLGFHFIHELKGANVLQESHPLLKYFSLVLSTADSEGLQAKVPVACRQGADFAEPPTAAKVATGSTNVATRWLGWPGIAQVCLLHNSAAPKTVQKL</sequence>
<dbReference type="AlphaFoldDB" id="A0A915JIX0"/>
<name>A0A915JIX0_ROMCU</name>
<dbReference type="Proteomes" id="UP000887565">
    <property type="component" value="Unplaced"/>
</dbReference>
<proteinExistence type="predicted"/>
<evidence type="ECO:0000313" key="1">
    <source>
        <dbReference type="Proteomes" id="UP000887565"/>
    </source>
</evidence>